<reference evidence="2" key="1">
    <citation type="submission" date="2021-02" db="EMBL/GenBank/DDBJ databases">
        <authorList>
            <person name="Dougan E. K."/>
            <person name="Rhodes N."/>
            <person name="Thang M."/>
            <person name="Chan C."/>
        </authorList>
    </citation>
    <scope>NUCLEOTIDE SEQUENCE</scope>
</reference>
<dbReference type="Proteomes" id="UP000654075">
    <property type="component" value="Unassembled WGS sequence"/>
</dbReference>
<feature type="region of interest" description="Disordered" evidence="1">
    <location>
        <begin position="1"/>
        <end position="49"/>
    </location>
</feature>
<evidence type="ECO:0000313" key="3">
    <source>
        <dbReference type="Proteomes" id="UP000654075"/>
    </source>
</evidence>
<feature type="non-terminal residue" evidence="2">
    <location>
        <position position="1"/>
    </location>
</feature>
<dbReference type="AlphaFoldDB" id="A0A813HFV9"/>
<proteinExistence type="predicted"/>
<evidence type="ECO:0000313" key="2">
    <source>
        <dbReference type="EMBL" id="CAE8636375.1"/>
    </source>
</evidence>
<comment type="caution">
    <text evidence="2">The sequence shown here is derived from an EMBL/GenBank/DDBJ whole genome shotgun (WGS) entry which is preliminary data.</text>
</comment>
<protein>
    <submittedName>
        <fullName evidence="2">Uncharacterized protein</fullName>
    </submittedName>
</protein>
<sequence length="140" mass="14989">GQLQGSFDELKNEFKRSAPSSLSSTSLLQQESDNRARANGSSTPNFSAVNMSFSKTLSPISSSDCTASPGTILGLSPIGVAARMRTPESQHQDDPPGSSRAGRMWSPIPSISETMPRFEQAQCFRDRGPGQVPPLPAQKH</sequence>
<feature type="compositionally biased region" description="Polar residues" evidence="1">
    <location>
        <begin position="39"/>
        <end position="49"/>
    </location>
</feature>
<organism evidence="2 3">
    <name type="scientific">Polarella glacialis</name>
    <name type="common">Dinoflagellate</name>
    <dbReference type="NCBI Taxonomy" id="89957"/>
    <lineage>
        <taxon>Eukaryota</taxon>
        <taxon>Sar</taxon>
        <taxon>Alveolata</taxon>
        <taxon>Dinophyceae</taxon>
        <taxon>Suessiales</taxon>
        <taxon>Suessiaceae</taxon>
        <taxon>Polarella</taxon>
    </lineage>
</organism>
<feature type="region of interest" description="Disordered" evidence="1">
    <location>
        <begin position="82"/>
        <end position="140"/>
    </location>
</feature>
<feature type="compositionally biased region" description="Basic and acidic residues" evidence="1">
    <location>
        <begin position="85"/>
        <end position="94"/>
    </location>
</feature>
<evidence type="ECO:0000256" key="1">
    <source>
        <dbReference type="SAM" id="MobiDB-lite"/>
    </source>
</evidence>
<name>A0A813HFV9_POLGL</name>
<accession>A0A813HFV9</accession>
<keyword evidence="3" id="KW-1185">Reference proteome</keyword>
<dbReference type="EMBL" id="CAJNNV010031482">
    <property type="protein sequence ID" value="CAE8636375.1"/>
    <property type="molecule type" value="Genomic_DNA"/>
</dbReference>
<feature type="compositionally biased region" description="Pro residues" evidence="1">
    <location>
        <begin position="131"/>
        <end position="140"/>
    </location>
</feature>
<gene>
    <name evidence="2" type="ORF">PGLA1383_LOCUS51852</name>
</gene>